<dbReference type="AlphaFoldDB" id="A0A2H4TK47"/>
<evidence type="ECO:0000256" key="3">
    <source>
        <dbReference type="ARBA" id="ARBA00020541"/>
    </source>
</evidence>
<comment type="similarity">
    <text evidence="2">Belongs to the TraY family.</text>
</comment>
<evidence type="ECO:0000256" key="5">
    <source>
        <dbReference type="ARBA" id="ARBA00022971"/>
    </source>
</evidence>
<proteinExistence type="inferred from homology"/>
<comment type="subunit">
    <text evidence="7">Part of the relaxosome, a complex composed of plasmid encoded TraI, TraM, TraY and host-encoded IHF bound to the F plasmid origin of transfer (oriT). Interacts with TraM, probably through its C-terminus.</text>
</comment>
<dbReference type="EMBL" id="CP024975">
    <property type="protein sequence ID" value="ATZ29923.1"/>
    <property type="molecule type" value="Genomic_DNA"/>
</dbReference>
<comment type="subcellular location">
    <subcellularLocation>
        <location evidence="1">Cytoplasm</location>
    </subcellularLocation>
</comment>
<geneLocation type="plasmid" evidence="9">
    <name>pcv839-15-p1</name>
</geneLocation>
<protein>
    <recommendedName>
        <fullName evidence="3">Relaxosome protein TraY</fullName>
    </recommendedName>
</protein>
<evidence type="ECO:0000256" key="6">
    <source>
        <dbReference type="ARBA" id="ARBA00023125"/>
    </source>
</evidence>
<evidence type="ECO:0000256" key="2">
    <source>
        <dbReference type="ARBA" id="ARBA00007183"/>
    </source>
</evidence>
<keyword evidence="4" id="KW-0963">Cytoplasm</keyword>
<keyword evidence="5" id="KW-0184">Conjugation</keyword>
<sequence length="89" mass="10300">MNILTKSLLFMGGRVIKGALRSAPSRKVLLTLDEETNKLLLGARERSGRTKTNEALVRLQDHLQRYPDFYNEEIFREVTEESESTFKEL</sequence>
<reference evidence="8 9" key="1">
    <citation type="submission" date="2017-11" db="EMBL/GenBank/DDBJ databases">
        <title>Escherichia coli CV839-15 Genome sequencing and assembly.</title>
        <authorList>
            <person name="Li Z."/>
            <person name="Song N."/>
            <person name="Li W."/>
            <person name="Philip H.R."/>
            <person name="Bu Z."/>
            <person name="Siguo L."/>
        </authorList>
    </citation>
    <scope>NUCLEOTIDE SEQUENCE [LARGE SCALE GENOMIC DNA]</scope>
    <source>
        <strain evidence="8 9">CV839-15</strain>
        <plasmid evidence="9">Plasmid pcv839-15-p1</plasmid>
    </source>
</reference>
<dbReference type="NCBIfam" id="NF010300">
    <property type="entry name" value="PRK13740.1-1"/>
    <property type="match status" value="1"/>
</dbReference>
<dbReference type="GO" id="GO:0005737">
    <property type="term" value="C:cytoplasm"/>
    <property type="evidence" value="ECO:0007669"/>
    <property type="project" value="UniProtKB-SubCell"/>
</dbReference>
<keyword evidence="8" id="KW-0614">Plasmid</keyword>
<keyword evidence="6" id="KW-0238">DNA-binding</keyword>
<dbReference type="Proteomes" id="UP000236551">
    <property type="component" value="Plasmid pCV839-15-p1"/>
</dbReference>
<evidence type="ECO:0000256" key="1">
    <source>
        <dbReference type="ARBA" id="ARBA00004496"/>
    </source>
</evidence>
<evidence type="ECO:0000256" key="7">
    <source>
        <dbReference type="ARBA" id="ARBA00026087"/>
    </source>
</evidence>
<dbReference type="InterPro" id="IPR008876">
    <property type="entry name" value="TraY"/>
</dbReference>
<dbReference type="Pfam" id="PF05509">
    <property type="entry name" value="TraY"/>
    <property type="match status" value="1"/>
</dbReference>
<dbReference type="GO" id="GO:0003677">
    <property type="term" value="F:DNA binding"/>
    <property type="evidence" value="ECO:0007669"/>
    <property type="project" value="UniProtKB-KW"/>
</dbReference>
<evidence type="ECO:0000256" key="4">
    <source>
        <dbReference type="ARBA" id="ARBA00022490"/>
    </source>
</evidence>
<organism evidence="8 9">
    <name type="scientific">Escherichia coli</name>
    <dbReference type="NCBI Taxonomy" id="562"/>
    <lineage>
        <taxon>Bacteria</taxon>
        <taxon>Pseudomonadati</taxon>
        <taxon>Pseudomonadota</taxon>
        <taxon>Gammaproteobacteria</taxon>
        <taxon>Enterobacterales</taxon>
        <taxon>Enterobacteriaceae</taxon>
        <taxon>Escherichia</taxon>
    </lineage>
</organism>
<evidence type="ECO:0000313" key="9">
    <source>
        <dbReference type="Proteomes" id="UP000236551"/>
    </source>
</evidence>
<name>A0A2H4TK47_ECOLX</name>
<evidence type="ECO:0000313" key="8">
    <source>
        <dbReference type="EMBL" id="ATZ29923.1"/>
    </source>
</evidence>
<gene>
    <name evidence="8" type="ORF">CV83915_1p0051</name>
</gene>
<accession>A0A2H4TK47</accession>